<keyword evidence="2" id="KW-1185">Reference proteome</keyword>
<dbReference type="OrthoDB" id="5242628at2759"/>
<evidence type="ECO:0000313" key="2">
    <source>
        <dbReference type="Proteomes" id="UP000054342"/>
    </source>
</evidence>
<evidence type="ECO:0000313" key="1">
    <source>
        <dbReference type="EMBL" id="KIW59116.1"/>
    </source>
</evidence>
<protein>
    <submittedName>
        <fullName evidence="1">Uncharacterized protein</fullName>
    </submittedName>
</protein>
<dbReference type="GeneID" id="25325499"/>
<reference evidence="1 2" key="1">
    <citation type="submission" date="2015-01" db="EMBL/GenBank/DDBJ databases">
        <title>The Genome Sequence of Exophiala xenobiotica CBS118157.</title>
        <authorList>
            <consortium name="The Broad Institute Genomics Platform"/>
            <person name="Cuomo C."/>
            <person name="de Hoog S."/>
            <person name="Gorbushina A."/>
            <person name="Stielow B."/>
            <person name="Teixiera M."/>
            <person name="Abouelleil A."/>
            <person name="Chapman S.B."/>
            <person name="Priest M."/>
            <person name="Young S.K."/>
            <person name="Wortman J."/>
            <person name="Nusbaum C."/>
            <person name="Birren B."/>
        </authorList>
    </citation>
    <scope>NUCLEOTIDE SEQUENCE [LARGE SCALE GENOMIC DNA]</scope>
    <source>
        <strain evidence="1 2">CBS 118157</strain>
    </source>
</reference>
<accession>A0A0D2C2S1</accession>
<name>A0A0D2C2S1_9EURO</name>
<dbReference type="AlphaFoldDB" id="A0A0D2C2S1"/>
<dbReference type="EMBL" id="KN847318">
    <property type="protein sequence ID" value="KIW59116.1"/>
    <property type="molecule type" value="Genomic_DNA"/>
</dbReference>
<proteinExistence type="predicted"/>
<dbReference type="RefSeq" id="XP_013319700.1">
    <property type="nucleotide sequence ID" value="XM_013464246.1"/>
</dbReference>
<sequence>MEPTRMTVVRVRVAQIRPETLDYFRYPWEWDKDRNFIIIKRSCTQNEIDALSQHTRDVLLVSRRVTISKPVVKRTTTVATLRSVDTGTVW</sequence>
<dbReference type="HOGENOM" id="CLU_2440875_0_0_1"/>
<gene>
    <name evidence="1" type="ORF">PV05_03591</name>
</gene>
<organism evidence="1 2">
    <name type="scientific">Exophiala xenobiotica</name>
    <dbReference type="NCBI Taxonomy" id="348802"/>
    <lineage>
        <taxon>Eukaryota</taxon>
        <taxon>Fungi</taxon>
        <taxon>Dikarya</taxon>
        <taxon>Ascomycota</taxon>
        <taxon>Pezizomycotina</taxon>
        <taxon>Eurotiomycetes</taxon>
        <taxon>Chaetothyriomycetidae</taxon>
        <taxon>Chaetothyriales</taxon>
        <taxon>Herpotrichiellaceae</taxon>
        <taxon>Exophiala</taxon>
    </lineage>
</organism>
<dbReference type="Proteomes" id="UP000054342">
    <property type="component" value="Unassembled WGS sequence"/>
</dbReference>